<dbReference type="EMBL" id="FTNK01000003">
    <property type="protein sequence ID" value="SIQ67295.1"/>
    <property type="molecule type" value="Genomic_DNA"/>
</dbReference>
<dbReference type="Proteomes" id="UP000186666">
    <property type="component" value="Unassembled WGS sequence"/>
</dbReference>
<comment type="caution">
    <text evidence="1">The sequence shown here is derived from an EMBL/GenBank/DDBJ whole genome shotgun (WGS) entry which is preliminary data.</text>
</comment>
<gene>
    <name evidence="1" type="ORF">SAMN05421578_103293</name>
</gene>
<name>A0ABY1JS15_9BACL</name>
<organism evidence="1 2">
    <name type="scientific">Paenibacillus macquariensis</name>
    <dbReference type="NCBI Taxonomy" id="948756"/>
    <lineage>
        <taxon>Bacteria</taxon>
        <taxon>Bacillati</taxon>
        <taxon>Bacillota</taxon>
        <taxon>Bacilli</taxon>
        <taxon>Bacillales</taxon>
        <taxon>Paenibacillaceae</taxon>
        <taxon>Paenibacillus</taxon>
    </lineage>
</organism>
<evidence type="ECO:0000313" key="2">
    <source>
        <dbReference type="Proteomes" id="UP000186666"/>
    </source>
</evidence>
<keyword evidence="2" id="KW-1185">Reference proteome</keyword>
<proteinExistence type="predicted"/>
<evidence type="ECO:0000313" key="1">
    <source>
        <dbReference type="EMBL" id="SIQ67295.1"/>
    </source>
</evidence>
<reference evidence="1 2" key="1">
    <citation type="submission" date="2017-01" db="EMBL/GenBank/DDBJ databases">
        <authorList>
            <person name="Varghese N."/>
            <person name="Submissions S."/>
        </authorList>
    </citation>
    <scope>NUCLEOTIDE SEQUENCE [LARGE SCALE GENOMIC DNA]</scope>
    <source>
        <strain evidence="1 2">ATCC 23464</strain>
    </source>
</reference>
<accession>A0ABY1JS15</accession>
<sequence>MDSHELDLHFCIQNLLARLVLLIGENYQSHRFYIFVKSIESMIQQYIGEIKQCILYKEERL</sequence>
<protein>
    <submittedName>
        <fullName evidence="1">Uncharacterized protein</fullName>
    </submittedName>
</protein>